<name>A0ABS8WWG2_9GAMM</name>
<keyword evidence="2" id="KW-1185">Reference proteome</keyword>
<accession>A0ABS8WWG2</accession>
<evidence type="ECO:0000313" key="1">
    <source>
        <dbReference type="EMBL" id="MCE3530808.1"/>
    </source>
</evidence>
<gene>
    <name evidence="1" type="ORF">LXO92_00275</name>
</gene>
<proteinExistence type="predicted"/>
<protein>
    <submittedName>
        <fullName evidence="1">Uncharacterized protein</fullName>
    </submittedName>
</protein>
<reference evidence="1 2" key="1">
    <citation type="journal article" date="2024" name="Pathogens">
        <title>Characterization of a Novel Species of Legionella Isolated from a Healthcare Facility: Legionella resiliens sp. nov.</title>
        <authorList>
            <person name="Cristino S."/>
            <person name="Pascale M.R."/>
            <person name="Marino F."/>
            <person name="Derelitto C."/>
            <person name="Salaris S."/>
            <person name="Orsini M."/>
            <person name="Squarzoni S."/>
            <person name="Grottola A."/>
            <person name="Girolamini L."/>
        </authorList>
    </citation>
    <scope>NUCLEOTIDE SEQUENCE [LARGE SCALE GENOMIC DNA]</scope>
    <source>
        <strain evidence="1 2">8cVS16</strain>
    </source>
</reference>
<dbReference type="EMBL" id="JAJTND010000001">
    <property type="protein sequence ID" value="MCE3530808.1"/>
    <property type="molecule type" value="Genomic_DNA"/>
</dbReference>
<organism evidence="1 2">
    <name type="scientific">Legionella resiliens</name>
    <dbReference type="NCBI Taxonomy" id="2905958"/>
    <lineage>
        <taxon>Bacteria</taxon>
        <taxon>Pseudomonadati</taxon>
        <taxon>Pseudomonadota</taxon>
        <taxon>Gammaproteobacteria</taxon>
        <taxon>Legionellales</taxon>
        <taxon>Legionellaceae</taxon>
        <taxon>Legionella</taxon>
    </lineage>
</organism>
<comment type="caution">
    <text evidence="1">The sequence shown here is derived from an EMBL/GenBank/DDBJ whole genome shotgun (WGS) entry which is preliminary data.</text>
</comment>
<evidence type="ECO:0000313" key="2">
    <source>
        <dbReference type="Proteomes" id="UP001320170"/>
    </source>
</evidence>
<dbReference type="RefSeq" id="WP_182350762.1">
    <property type="nucleotide sequence ID" value="NZ_JAJSPM010000001.1"/>
</dbReference>
<dbReference type="Proteomes" id="UP001320170">
    <property type="component" value="Unassembled WGS sequence"/>
</dbReference>
<sequence length="46" mass="5112">MNSHAQLKLNYVDLGTIEETQELPDQGSLQPCFNQLITTYVTAGKT</sequence>